<dbReference type="Proteomes" id="UP000320475">
    <property type="component" value="Unassembled WGS sequence"/>
</dbReference>
<dbReference type="GO" id="GO:0006508">
    <property type="term" value="P:proteolysis"/>
    <property type="evidence" value="ECO:0007669"/>
    <property type="project" value="InterPro"/>
</dbReference>
<dbReference type="InterPro" id="IPR001478">
    <property type="entry name" value="PDZ"/>
</dbReference>
<evidence type="ECO:0000313" key="5">
    <source>
        <dbReference type="EMBL" id="TPX46024.1"/>
    </source>
</evidence>
<dbReference type="PANTHER" id="PTHR46366">
    <property type="entry name" value="PRO-APOPTOTIC SERINE PROTEASE NMA111"/>
    <property type="match status" value="1"/>
</dbReference>
<reference evidence="6 7" key="1">
    <citation type="journal article" date="2019" name="Sci. Rep.">
        <title>Comparative genomics of chytrid fungi reveal insights into the obligate biotrophic and pathogenic lifestyle of Synchytrium endobioticum.</title>
        <authorList>
            <person name="van de Vossenberg B.T.L.H."/>
            <person name="Warris S."/>
            <person name="Nguyen H.D.T."/>
            <person name="van Gent-Pelzer M.P.E."/>
            <person name="Joly D.L."/>
            <person name="van de Geest H.C."/>
            <person name="Bonants P.J.M."/>
            <person name="Smith D.S."/>
            <person name="Levesque C.A."/>
            <person name="van der Lee T.A.J."/>
        </authorList>
    </citation>
    <scope>NUCLEOTIDE SEQUENCE [LARGE SCALE GENOMIC DNA]</scope>
    <source>
        <strain evidence="5 7">LEV6574</strain>
        <strain evidence="4 6">MB42</strain>
    </source>
</reference>
<dbReference type="SUPFAM" id="SSF50156">
    <property type="entry name" value="PDZ domain-like"/>
    <property type="match status" value="3"/>
</dbReference>
<sequence length="1161" mass="127633">MTQDCTVSLAVSAPGFPYQPKILSSRVNFLWGPRLGLHSFPSVSTHTISRFRMSSTAAQRQESPIFLPTSAPSVADNSTSFLQSVKLGAAAVERGQCHYQHIEVPVPKIKEDDQWKVTLEKTINALVSIRFIVTRKFDTWNVGSYNATGFIVDVENAIILTNKHVVTDAPFIGKVCFKNSEEVPAWPLWRDPIHDFGFIRFDKSKVKFMDLQEVSLAPEAARVGLAVKVPGSDAGEKLAVLSGILARLDRDPPNYGVGTYCDFNTFYIQASANTSGGSSGSPVINLDGKAVALNAGGSVKAASSFFLPLPRIKRALDLLREGKFVPRGTLQAEFSQKQYDECRRLGIPLEIETSFRQKSPDLNGLLTIKHIIPGGPSDNILQTGDILMELDGRPISHFDELAQELDDRAPTPNCPINPKGTCTLTLFRDQRIVQVKVKVDDLHGITPSRFFEVGGAVVHSLSFQLARSFLHAAGAPFIADAGQIFGVAGIPAYSVIVSVNHVKTPDLDAFIDIMRSIPDGKRVPIRYYTLSKKNIEIVKVVLVESRWGRFRISTRDDTTGQWEYTNVGSITGLTIAAPKFNASFVRLPTSKNCLAKIGSTVLPSLVLVEWHSPLGMDGVNCKWADGIGMVVDAKTGLVLCDRATVPNAMGRIFLIFANGVHIPGKILYIDPMQNIVIIKFDVDMVSSLPIKEIEMSSRPPLAIGDVVYQCSINSVTHIPRVQETSVKGKGYFVFNDTSPPKFRQMNFDEFMTIHRPMTEEAGILTDEEGRVRAAWLRSPESSSFLGYSYTKSSRFFQVIDLVIQRERRLAAGDSSAVDALPTTTTIDVELTETYFHKARPLGLSENWITEIVNKRQGNTDYDEYTGDASDAIQDDDTRSSANSNDGDSQPIVGDDKYTVISVRRVPATEHHRAAGDHVLQEGDMIVAMNGQVVTRMTDLWTVSYGSVADSSKPLASAELIVIRDGQERILHVPRITLHGMPTMDCVHWGGAIFQIPHRTLYFTVKNIPKGVYISLLYSGSPAERDGLAACHFVTHVNNKPTPTLDAFLEAVEGSHWKKHVAMVNPIGDGWDVSSSESAVPKKAFEVELERHDSGTAIAAVGVDAATDDASAQYVHPATISTTFKFRLVSLESIAKIVTIEQCNASKRYWSSWRCQVSKSSL</sequence>
<dbReference type="Gene3D" id="2.40.10.120">
    <property type="match status" value="1"/>
</dbReference>
<comment type="caution">
    <text evidence="5">The sequence shown here is derived from an EMBL/GenBank/DDBJ whole genome shotgun (WGS) entry which is preliminary data.</text>
</comment>
<dbReference type="EMBL" id="QEAM01000118">
    <property type="protein sequence ID" value="TPX46024.1"/>
    <property type="molecule type" value="Genomic_DNA"/>
</dbReference>
<evidence type="ECO:0000313" key="6">
    <source>
        <dbReference type="Proteomes" id="UP000317494"/>
    </source>
</evidence>
<feature type="region of interest" description="Disordered" evidence="2">
    <location>
        <begin position="858"/>
        <end position="893"/>
    </location>
</feature>
<dbReference type="EMBL" id="QEAN01000177">
    <property type="protein sequence ID" value="TPX44205.1"/>
    <property type="molecule type" value="Genomic_DNA"/>
</dbReference>
<accession>A0A507D3L4</accession>
<dbReference type="Gene3D" id="2.30.42.10">
    <property type="match status" value="3"/>
</dbReference>
<proteinExistence type="inferred from homology"/>
<dbReference type="InterPro" id="IPR001940">
    <property type="entry name" value="Peptidase_S1C"/>
</dbReference>
<comment type="similarity">
    <text evidence="1">Belongs to the peptidase S1C family.</text>
</comment>
<feature type="domain" description="PDZ" evidence="3">
    <location>
        <begin position="331"/>
        <end position="396"/>
    </location>
</feature>
<dbReference type="Pfam" id="PF12812">
    <property type="entry name" value="PDZ_1"/>
    <property type="match status" value="1"/>
</dbReference>
<evidence type="ECO:0000256" key="1">
    <source>
        <dbReference type="ARBA" id="ARBA00010541"/>
    </source>
</evidence>
<evidence type="ECO:0000313" key="4">
    <source>
        <dbReference type="EMBL" id="TPX44205.1"/>
    </source>
</evidence>
<dbReference type="SMART" id="SM00228">
    <property type="entry name" value="PDZ"/>
    <property type="match status" value="3"/>
</dbReference>
<dbReference type="InterPro" id="IPR025926">
    <property type="entry name" value="PDZ-like_dom"/>
</dbReference>
<organism evidence="5 7">
    <name type="scientific">Synchytrium endobioticum</name>
    <dbReference type="NCBI Taxonomy" id="286115"/>
    <lineage>
        <taxon>Eukaryota</taxon>
        <taxon>Fungi</taxon>
        <taxon>Fungi incertae sedis</taxon>
        <taxon>Chytridiomycota</taxon>
        <taxon>Chytridiomycota incertae sedis</taxon>
        <taxon>Chytridiomycetes</taxon>
        <taxon>Synchytriales</taxon>
        <taxon>Synchytriaceae</taxon>
        <taxon>Synchytrium</taxon>
    </lineage>
</organism>
<dbReference type="InterPro" id="IPR009003">
    <property type="entry name" value="Peptidase_S1_PA"/>
</dbReference>
<dbReference type="SUPFAM" id="SSF50494">
    <property type="entry name" value="Trypsin-like serine proteases"/>
    <property type="match status" value="2"/>
</dbReference>
<dbReference type="GO" id="GO:0004252">
    <property type="term" value="F:serine-type endopeptidase activity"/>
    <property type="evidence" value="ECO:0007669"/>
    <property type="project" value="InterPro"/>
</dbReference>
<dbReference type="STRING" id="286115.A0A507D3L4"/>
<dbReference type="AlphaFoldDB" id="A0A507D3L4"/>
<protein>
    <recommendedName>
        <fullName evidence="3">PDZ domain-containing protein</fullName>
    </recommendedName>
</protein>
<dbReference type="PRINTS" id="PR00834">
    <property type="entry name" value="PROTEASES2C"/>
</dbReference>
<dbReference type="PROSITE" id="PS50106">
    <property type="entry name" value="PDZ"/>
    <property type="match status" value="1"/>
</dbReference>
<dbReference type="CDD" id="cd06719">
    <property type="entry name" value="PDZ2-4_Nma111p-like"/>
    <property type="match status" value="1"/>
</dbReference>
<evidence type="ECO:0000259" key="3">
    <source>
        <dbReference type="PROSITE" id="PS50106"/>
    </source>
</evidence>
<evidence type="ECO:0000256" key="2">
    <source>
        <dbReference type="SAM" id="MobiDB-lite"/>
    </source>
</evidence>
<dbReference type="Pfam" id="PF13365">
    <property type="entry name" value="Trypsin_2"/>
    <property type="match status" value="1"/>
</dbReference>
<dbReference type="VEuPathDB" id="FungiDB:SeMB42_g04409"/>
<dbReference type="OrthoDB" id="4217619at2759"/>
<keyword evidence="6" id="KW-1185">Reference proteome</keyword>
<dbReference type="Proteomes" id="UP000317494">
    <property type="component" value="Unassembled WGS sequence"/>
</dbReference>
<dbReference type="PANTHER" id="PTHR46366:SF1">
    <property type="entry name" value="PDZ DOMAIN-CONTAINING PROTEIN C1685.05"/>
    <property type="match status" value="1"/>
</dbReference>
<dbReference type="InterPro" id="IPR036034">
    <property type="entry name" value="PDZ_sf"/>
</dbReference>
<name>A0A507D3L4_9FUNG</name>
<evidence type="ECO:0000313" key="7">
    <source>
        <dbReference type="Proteomes" id="UP000320475"/>
    </source>
</evidence>
<gene>
    <name evidence="5" type="ORF">SeLEV6574_g03481</name>
    <name evidence="4" type="ORF">SeMB42_g04409</name>
</gene>